<evidence type="ECO:0000256" key="9">
    <source>
        <dbReference type="SAM" id="MobiDB-lite"/>
    </source>
</evidence>
<dbReference type="PANTHER" id="PTHR43671:SF98">
    <property type="entry name" value="SERINE_THREONINE-PROTEIN KINASE NEK11"/>
    <property type="match status" value="1"/>
</dbReference>
<protein>
    <recommendedName>
        <fullName evidence="1">non-specific serine/threonine protein kinase</fullName>
        <ecNumber evidence="1">2.7.11.1</ecNumber>
    </recommendedName>
</protein>
<dbReference type="EC" id="2.7.11.1" evidence="1"/>
<dbReference type="PROSITE" id="PS50011">
    <property type="entry name" value="PROTEIN_KINASE_DOM"/>
    <property type="match status" value="1"/>
</dbReference>
<evidence type="ECO:0000256" key="5">
    <source>
        <dbReference type="ARBA" id="ARBA00022777"/>
    </source>
</evidence>
<gene>
    <name evidence="11" type="ORF">M0812_22000</name>
</gene>
<dbReference type="EMBL" id="JANTQA010000047">
    <property type="protein sequence ID" value="KAJ3433050.1"/>
    <property type="molecule type" value="Genomic_DNA"/>
</dbReference>
<name>A0AAV7YXB7_9EUKA</name>
<dbReference type="InterPro" id="IPR008271">
    <property type="entry name" value="Ser/Thr_kinase_AS"/>
</dbReference>
<dbReference type="InterPro" id="IPR011009">
    <property type="entry name" value="Kinase-like_dom_sf"/>
</dbReference>
<accession>A0AAV7YXB7</accession>
<proteinExistence type="predicted"/>
<evidence type="ECO:0000256" key="3">
    <source>
        <dbReference type="ARBA" id="ARBA00022679"/>
    </source>
</evidence>
<keyword evidence="3" id="KW-0808">Transferase</keyword>
<sequence>MIFTPFKPPKKLFDTSIPKKITKRKFKSPLTPYRPTTRSHYHQNNVLDYGDDPQITQRIINYIQSVNIISLPQIGKGSFSSVYLIPQYNLSLKVCPVYNKLYSRNTLIKSIQRRLNLFKNSRKVTKFGPIQKQFLLKTLLVYENNGYVYIGSKFCEGGNLDQFILSSIKQNTRIHTFKIYEILTDILLGIELLHLNELIHMDIKPENILITKGFHILCDFGCMVKLNDIYKIEGDSRFLAPEIFQESNRAKTEFDIYSIGATIYQLAAGDLDLPTEGEYYNTLRNIKTDTNLIYRCERTEDLKQLIKSMMLVDTKSRATLSDLFQNEIIKELAPKRIELAKTILKNNSTIKYIDTKIPNKNEKLNPNLIKKNHFSNLLNNFSFSQFSNLKTSFSPMVQNTRKKKKSSFNSSKNLFKTFKLLEENSNVNIAKKEYKFKNEFQQYQEKPKQQKNKTTKKEKEKTKYKYRNKEKMNQKDKKKEKEMKKKKKKKKKKKNKNKKKKKKKTVNEKEKSNKIKKKLKFNQQKDLFDKTRKRLFNFDDNDPFEPFKYFENTKKKENNKLKSKLINNEYKKTKKSQSINKKHFQNETNSQPHQQMKPNKQFQQIIKNNNQQLTLPFKKLDSKEKRNISKFSKKKQLILKKRNLDTPFQINSCLKNSEFKL</sequence>
<dbReference type="Gene3D" id="1.10.510.10">
    <property type="entry name" value="Transferase(Phosphotransferase) domain 1"/>
    <property type="match status" value="1"/>
</dbReference>
<dbReference type="GO" id="GO:0005524">
    <property type="term" value="F:ATP binding"/>
    <property type="evidence" value="ECO:0007669"/>
    <property type="project" value="UniProtKB-KW"/>
</dbReference>
<evidence type="ECO:0000256" key="7">
    <source>
        <dbReference type="ARBA" id="ARBA00047899"/>
    </source>
</evidence>
<evidence type="ECO:0000313" key="12">
    <source>
        <dbReference type="Proteomes" id="UP001146793"/>
    </source>
</evidence>
<evidence type="ECO:0000313" key="11">
    <source>
        <dbReference type="EMBL" id="KAJ3433050.1"/>
    </source>
</evidence>
<evidence type="ECO:0000256" key="1">
    <source>
        <dbReference type="ARBA" id="ARBA00012513"/>
    </source>
</evidence>
<feature type="region of interest" description="Disordered" evidence="9">
    <location>
        <begin position="441"/>
        <end position="523"/>
    </location>
</feature>
<comment type="caution">
    <text evidence="11">The sequence shown here is derived from an EMBL/GenBank/DDBJ whole genome shotgun (WGS) entry which is preliminary data.</text>
</comment>
<keyword evidence="5 11" id="KW-0418">Kinase</keyword>
<feature type="domain" description="Protein kinase" evidence="10">
    <location>
        <begin position="68"/>
        <end position="329"/>
    </location>
</feature>
<keyword evidence="4" id="KW-0547">Nucleotide-binding</keyword>
<evidence type="ECO:0000259" key="10">
    <source>
        <dbReference type="PROSITE" id="PS50011"/>
    </source>
</evidence>
<dbReference type="GO" id="GO:0004674">
    <property type="term" value="F:protein serine/threonine kinase activity"/>
    <property type="evidence" value="ECO:0007669"/>
    <property type="project" value="UniProtKB-KW"/>
</dbReference>
<dbReference type="Pfam" id="PF00069">
    <property type="entry name" value="Pkinase"/>
    <property type="match status" value="1"/>
</dbReference>
<keyword evidence="2" id="KW-0723">Serine/threonine-protein kinase</keyword>
<evidence type="ECO:0000256" key="4">
    <source>
        <dbReference type="ARBA" id="ARBA00022741"/>
    </source>
</evidence>
<dbReference type="InterPro" id="IPR050660">
    <property type="entry name" value="NEK_Ser/Thr_kinase"/>
</dbReference>
<dbReference type="SMART" id="SM00220">
    <property type="entry name" value="S_TKc"/>
    <property type="match status" value="1"/>
</dbReference>
<evidence type="ECO:0000256" key="2">
    <source>
        <dbReference type="ARBA" id="ARBA00022527"/>
    </source>
</evidence>
<dbReference type="InterPro" id="IPR000719">
    <property type="entry name" value="Prot_kinase_dom"/>
</dbReference>
<dbReference type="PROSITE" id="PS00108">
    <property type="entry name" value="PROTEIN_KINASE_ST"/>
    <property type="match status" value="1"/>
</dbReference>
<dbReference type="PANTHER" id="PTHR43671">
    <property type="entry name" value="SERINE/THREONINE-PROTEIN KINASE NEK"/>
    <property type="match status" value="1"/>
</dbReference>
<dbReference type="Proteomes" id="UP001146793">
    <property type="component" value="Unassembled WGS sequence"/>
</dbReference>
<keyword evidence="6" id="KW-0067">ATP-binding</keyword>
<evidence type="ECO:0000256" key="8">
    <source>
        <dbReference type="ARBA" id="ARBA00048679"/>
    </source>
</evidence>
<evidence type="ECO:0000256" key="6">
    <source>
        <dbReference type="ARBA" id="ARBA00022840"/>
    </source>
</evidence>
<reference evidence="11" key="1">
    <citation type="submission" date="2022-08" db="EMBL/GenBank/DDBJ databases">
        <title>Novel sulphate-reducing endosymbionts in the free-living metamonad Anaeramoeba.</title>
        <authorList>
            <person name="Jerlstrom-Hultqvist J."/>
            <person name="Cepicka I."/>
            <person name="Gallot-Lavallee L."/>
            <person name="Salas-Leiva D."/>
            <person name="Curtis B.A."/>
            <person name="Zahonova K."/>
            <person name="Pipaliya S."/>
            <person name="Dacks J."/>
            <person name="Roger A.J."/>
        </authorList>
    </citation>
    <scope>NUCLEOTIDE SEQUENCE</scope>
    <source>
        <strain evidence="11">Busselton2</strain>
    </source>
</reference>
<organism evidence="11 12">
    <name type="scientific">Anaeramoeba flamelloides</name>
    <dbReference type="NCBI Taxonomy" id="1746091"/>
    <lineage>
        <taxon>Eukaryota</taxon>
        <taxon>Metamonada</taxon>
        <taxon>Anaeramoebidae</taxon>
        <taxon>Anaeramoeba</taxon>
    </lineage>
</organism>
<dbReference type="AlphaFoldDB" id="A0AAV7YXB7"/>
<dbReference type="SUPFAM" id="SSF56112">
    <property type="entry name" value="Protein kinase-like (PK-like)"/>
    <property type="match status" value="1"/>
</dbReference>
<feature type="compositionally biased region" description="Basic residues" evidence="9">
    <location>
        <begin position="484"/>
        <end position="504"/>
    </location>
</feature>
<comment type="catalytic activity">
    <reaction evidence="7">
        <text>L-threonyl-[protein] + ATP = O-phospho-L-threonyl-[protein] + ADP + H(+)</text>
        <dbReference type="Rhea" id="RHEA:46608"/>
        <dbReference type="Rhea" id="RHEA-COMP:11060"/>
        <dbReference type="Rhea" id="RHEA-COMP:11605"/>
        <dbReference type="ChEBI" id="CHEBI:15378"/>
        <dbReference type="ChEBI" id="CHEBI:30013"/>
        <dbReference type="ChEBI" id="CHEBI:30616"/>
        <dbReference type="ChEBI" id="CHEBI:61977"/>
        <dbReference type="ChEBI" id="CHEBI:456216"/>
        <dbReference type="EC" id="2.7.11.1"/>
    </reaction>
</comment>
<comment type="catalytic activity">
    <reaction evidence="8">
        <text>L-seryl-[protein] + ATP = O-phospho-L-seryl-[protein] + ADP + H(+)</text>
        <dbReference type="Rhea" id="RHEA:17989"/>
        <dbReference type="Rhea" id="RHEA-COMP:9863"/>
        <dbReference type="Rhea" id="RHEA-COMP:11604"/>
        <dbReference type="ChEBI" id="CHEBI:15378"/>
        <dbReference type="ChEBI" id="CHEBI:29999"/>
        <dbReference type="ChEBI" id="CHEBI:30616"/>
        <dbReference type="ChEBI" id="CHEBI:83421"/>
        <dbReference type="ChEBI" id="CHEBI:456216"/>
        <dbReference type="EC" id="2.7.11.1"/>
    </reaction>
</comment>
<feature type="compositionally biased region" description="Basic and acidic residues" evidence="9">
    <location>
        <begin position="455"/>
        <end position="483"/>
    </location>
</feature>